<comment type="caution">
    <text evidence="2">The sequence shown here is derived from an EMBL/GenBank/DDBJ whole genome shotgun (WGS) entry which is preliminary data.</text>
</comment>
<evidence type="ECO:0000313" key="3">
    <source>
        <dbReference type="Proteomes" id="UP000468901"/>
    </source>
</evidence>
<name>A0A6N6VFN4_9HYPH</name>
<evidence type="ECO:0000313" key="2">
    <source>
        <dbReference type="EMBL" id="KAB7739490.1"/>
    </source>
</evidence>
<feature type="signal peptide" evidence="1">
    <location>
        <begin position="1"/>
        <end position="25"/>
    </location>
</feature>
<organism evidence="2 3">
    <name type="scientific">Parvibaculum sedimenti</name>
    <dbReference type="NCBI Taxonomy" id="2608632"/>
    <lineage>
        <taxon>Bacteria</taxon>
        <taxon>Pseudomonadati</taxon>
        <taxon>Pseudomonadota</taxon>
        <taxon>Alphaproteobacteria</taxon>
        <taxon>Hyphomicrobiales</taxon>
        <taxon>Parvibaculaceae</taxon>
        <taxon>Parvibaculum</taxon>
    </lineage>
</organism>
<dbReference type="EMBL" id="WESC01000010">
    <property type="protein sequence ID" value="KAB7739490.1"/>
    <property type="molecule type" value="Genomic_DNA"/>
</dbReference>
<protein>
    <recommendedName>
        <fullName evidence="4">UrcA family protein</fullName>
    </recommendedName>
</protein>
<reference evidence="2 3" key="1">
    <citation type="submission" date="2019-09" db="EMBL/GenBank/DDBJ databases">
        <title>Parvibaculum sedimenti sp. nov., isolated from sediment.</title>
        <authorList>
            <person name="Wang Y."/>
        </authorList>
    </citation>
    <scope>NUCLEOTIDE SEQUENCE [LARGE SCALE GENOMIC DNA]</scope>
    <source>
        <strain evidence="2 3">HXT-9</strain>
    </source>
</reference>
<keyword evidence="1" id="KW-0732">Signal</keyword>
<dbReference type="AlphaFoldDB" id="A0A6N6VFN4"/>
<keyword evidence="3" id="KW-1185">Reference proteome</keyword>
<feature type="chain" id="PRO_5026824466" description="UrcA family protein" evidence="1">
    <location>
        <begin position="26"/>
        <end position="117"/>
    </location>
</feature>
<evidence type="ECO:0008006" key="4">
    <source>
        <dbReference type="Google" id="ProtNLM"/>
    </source>
</evidence>
<dbReference type="Proteomes" id="UP000468901">
    <property type="component" value="Unassembled WGS sequence"/>
</dbReference>
<sequence length="117" mass="12656">MMKNISGVAVALGLAAFLLAVPAFAGSASDFPTDDATLSALNDQQLTLVHTAARECMSMPRGPNMGRACVIASVEQAVSLSNNEQLKAFNARMPSSMRYNEYRTMIDVKRVFSHTEK</sequence>
<evidence type="ECO:0000256" key="1">
    <source>
        <dbReference type="SAM" id="SignalP"/>
    </source>
</evidence>
<gene>
    <name evidence="2" type="ORF">F2P47_12285</name>
</gene>
<proteinExistence type="predicted"/>
<dbReference type="RefSeq" id="WP_152216662.1">
    <property type="nucleotide sequence ID" value="NZ_JBAQYD010000255.1"/>
</dbReference>
<accession>A0A6N6VFN4</accession>